<sequence>MLVRCPSLPTMRPEEFPPKMPLPTMMKVFSSGNGHQDHKQADRNNSRPLSPSLPVLICPPPLLGHHPMVTPLLDRREVIIWPMKDGNGKSTFEHGPIFTHGIQKSKTKPTKSPRQDTPVPHMPRKQAPRQPTSGPGGMQWSEDLSCKPSQHNEPPILGLSPSSEPPEDIPTCEPEPEVALTQSKEDPF</sequence>
<feature type="non-terminal residue" evidence="2">
    <location>
        <position position="1"/>
    </location>
</feature>
<name>A0A9Q3JWP7_9BASI</name>
<organism evidence="2 3">
    <name type="scientific">Austropuccinia psidii MF-1</name>
    <dbReference type="NCBI Taxonomy" id="1389203"/>
    <lineage>
        <taxon>Eukaryota</taxon>
        <taxon>Fungi</taxon>
        <taxon>Dikarya</taxon>
        <taxon>Basidiomycota</taxon>
        <taxon>Pucciniomycotina</taxon>
        <taxon>Pucciniomycetes</taxon>
        <taxon>Pucciniales</taxon>
        <taxon>Sphaerophragmiaceae</taxon>
        <taxon>Austropuccinia</taxon>
    </lineage>
</organism>
<feature type="compositionally biased region" description="Basic and acidic residues" evidence="1">
    <location>
        <begin position="35"/>
        <end position="45"/>
    </location>
</feature>
<dbReference type="EMBL" id="AVOT02083682">
    <property type="protein sequence ID" value="MBW0569034.1"/>
    <property type="molecule type" value="Genomic_DNA"/>
</dbReference>
<comment type="caution">
    <text evidence="2">The sequence shown here is derived from an EMBL/GenBank/DDBJ whole genome shotgun (WGS) entry which is preliminary data.</text>
</comment>
<evidence type="ECO:0000256" key="1">
    <source>
        <dbReference type="SAM" id="MobiDB-lite"/>
    </source>
</evidence>
<gene>
    <name evidence="2" type="ORF">O181_108749</name>
</gene>
<proteinExistence type="predicted"/>
<accession>A0A9Q3JWP7</accession>
<feature type="region of interest" description="Disordered" evidence="1">
    <location>
        <begin position="87"/>
        <end position="188"/>
    </location>
</feature>
<dbReference type="AlphaFoldDB" id="A0A9Q3JWP7"/>
<keyword evidence="3" id="KW-1185">Reference proteome</keyword>
<feature type="region of interest" description="Disordered" evidence="1">
    <location>
        <begin position="1"/>
        <end position="52"/>
    </location>
</feature>
<evidence type="ECO:0000313" key="2">
    <source>
        <dbReference type="EMBL" id="MBW0569034.1"/>
    </source>
</evidence>
<evidence type="ECO:0000313" key="3">
    <source>
        <dbReference type="Proteomes" id="UP000765509"/>
    </source>
</evidence>
<reference evidence="2" key="1">
    <citation type="submission" date="2021-03" db="EMBL/GenBank/DDBJ databases">
        <title>Draft genome sequence of rust myrtle Austropuccinia psidii MF-1, a brazilian biotype.</title>
        <authorList>
            <person name="Quecine M.C."/>
            <person name="Pachon D.M.R."/>
            <person name="Bonatelli M.L."/>
            <person name="Correr F.H."/>
            <person name="Franceschini L.M."/>
            <person name="Leite T.F."/>
            <person name="Margarido G.R.A."/>
            <person name="Almeida C.A."/>
            <person name="Ferrarezi J.A."/>
            <person name="Labate C.A."/>
        </authorList>
    </citation>
    <scope>NUCLEOTIDE SEQUENCE</scope>
    <source>
        <strain evidence="2">MF-1</strain>
    </source>
</reference>
<dbReference type="Proteomes" id="UP000765509">
    <property type="component" value="Unassembled WGS sequence"/>
</dbReference>
<protein>
    <submittedName>
        <fullName evidence="2">Uncharacterized protein</fullName>
    </submittedName>
</protein>